<feature type="transmembrane region" description="Helical" evidence="5">
    <location>
        <begin position="84"/>
        <end position="109"/>
    </location>
</feature>
<keyword evidence="2 5" id="KW-0812">Transmembrane</keyword>
<keyword evidence="4 5" id="KW-0472">Membrane</keyword>
<proteinExistence type="predicted"/>
<evidence type="ECO:0000256" key="2">
    <source>
        <dbReference type="ARBA" id="ARBA00022692"/>
    </source>
</evidence>
<dbReference type="Pfam" id="PF04479">
    <property type="entry name" value="RTA1"/>
    <property type="match status" value="1"/>
</dbReference>
<keyword evidence="3 5" id="KW-1133">Transmembrane helix</keyword>
<dbReference type="AlphaFoldDB" id="A0A1L9PNJ5"/>
<dbReference type="PANTHER" id="PTHR31465">
    <property type="entry name" value="PROTEIN RTA1-RELATED"/>
    <property type="match status" value="1"/>
</dbReference>
<dbReference type="VEuPathDB" id="FungiDB:ASPVEDRAFT_84536"/>
<feature type="transmembrane region" description="Helical" evidence="5">
    <location>
        <begin position="45"/>
        <end position="64"/>
    </location>
</feature>
<evidence type="ECO:0000256" key="5">
    <source>
        <dbReference type="SAM" id="Phobius"/>
    </source>
</evidence>
<feature type="transmembrane region" description="Helical" evidence="5">
    <location>
        <begin position="121"/>
        <end position="139"/>
    </location>
</feature>
<comment type="subcellular location">
    <subcellularLocation>
        <location evidence="1">Membrane</location>
        <topology evidence="1">Multi-pass membrane protein</topology>
    </subcellularLocation>
</comment>
<dbReference type="OrthoDB" id="3358017at2759"/>
<dbReference type="InterPro" id="IPR007568">
    <property type="entry name" value="RTA1"/>
</dbReference>
<dbReference type="EMBL" id="KV878130">
    <property type="protein sequence ID" value="OJJ03073.1"/>
    <property type="molecule type" value="Genomic_DNA"/>
</dbReference>
<feature type="transmembrane region" description="Helical" evidence="5">
    <location>
        <begin position="202"/>
        <end position="222"/>
    </location>
</feature>
<evidence type="ECO:0000256" key="3">
    <source>
        <dbReference type="ARBA" id="ARBA00022989"/>
    </source>
</evidence>
<evidence type="ECO:0008006" key="8">
    <source>
        <dbReference type="Google" id="ProtNLM"/>
    </source>
</evidence>
<dbReference type="PANTHER" id="PTHR31465:SF1">
    <property type="entry name" value="PROTEIN RTA1-RELATED"/>
    <property type="match status" value="1"/>
</dbReference>
<dbReference type="GeneID" id="63733063"/>
<reference evidence="7" key="1">
    <citation type="journal article" date="2017" name="Genome Biol.">
        <title>Comparative genomics reveals high biological diversity and specific adaptations in the industrially and medically important fungal genus Aspergillus.</title>
        <authorList>
            <person name="de Vries R.P."/>
            <person name="Riley R."/>
            <person name="Wiebenga A."/>
            <person name="Aguilar-Osorio G."/>
            <person name="Amillis S."/>
            <person name="Uchima C.A."/>
            <person name="Anderluh G."/>
            <person name="Asadollahi M."/>
            <person name="Askin M."/>
            <person name="Barry K."/>
            <person name="Battaglia E."/>
            <person name="Bayram O."/>
            <person name="Benocci T."/>
            <person name="Braus-Stromeyer S.A."/>
            <person name="Caldana C."/>
            <person name="Canovas D."/>
            <person name="Cerqueira G.C."/>
            <person name="Chen F."/>
            <person name="Chen W."/>
            <person name="Choi C."/>
            <person name="Clum A."/>
            <person name="Dos Santos R.A."/>
            <person name="Damasio A.R."/>
            <person name="Diallinas G."/>
            <person name="Emri T."/>
            <person name="Fekete E."/>
            <person name="Flipphi M."/>
            <person name="Freyberg S."/>
            <person name="Gallo A."/>
            <person name="Gournas C."/>
            <person name="Habgood R."/>
            <person name="Hainaut M."/>
            <person name="Harispe M.L."/>
            <person name="Henrissat B."/>
            <person name="Hilden K.S."/>
            <person name="Hope R."/>
            <person name="Hossain A."/>
            <person name="Karabika E."/>
            <person name="Karaffa L."/>
            <person name="Karanyi Z."/>
            <person name="Krasevec N."/>
            <person name="Kuo A."/>
            <person name="Kusch H."/>
            <person name="LaButti K."/>
            <person name="Lagendijk E.L."/>
            <person name="Lapidus A."/>
            <person name="Levasseur A."/>
            <person name="Lindquist E."/>
            <person name="Lipzen A."/>
            <person name="Logrieco A.F."/>
            <person name="MacCabe A."/>
            <person name="Maekelae M.R."/>
            <person name="Malavazi I."/>
            <person name="Melin P."/>
            <person name="Meyer V."/>
            <person name="Mielnichuk N."/>
            <person name="Miskei M."/>
            <person name="Molnar A.P."/>
            <person name="Mule G."/>
            <person name="Ngan C.Y."/>
            <person name="Orejas M."/>
            <person name="Orosz E."/>
            <person name="Ouedraogo J.P."/>
            <person name="Overkamp K.M."/>
            <person name="Park H.-S."/>
            <person name="Perrone G."/>
            <person name="Piumi F."/>
            <person name="Punt P.J."/>
            <person name="Ram A.F."/>
            <person name="Ramon A."/>
            <person name="Rauscher S."/>
            <person name="Record E."/>
            <person name="Riano-Pachon D.M."/>
            <person name="Robert V."/>
            <person name="Roehrig J."/>
            <person name="Ruller R."/>
            <person name="Salamov A."/>
            <person name="Salih N.S."/>
            <person name="Samson R.A."/>
            <person name="Sandor E."/>
            <person name="Sanguinetti M."/>
            <person name="Schuetze T."/>
            <person name="Sepcic K."/>
            <person name="Shelest E."/>
            <person name="Sherlock G."/>
            <person name="Sophianopoulou V."/>
            <person name="Squina F.M."/>
            <person name="Sun H."/>
            <person name="Susca A."/>
            <person name="Todd R.B."/>
            <person name="Tsang A."/>
            <person name="Unkles S.E."/>
            <person name="van de Wiele N."/>
            <person name="van Rossen-Uffink D."/>
            <person name="Oliveira J.V."/>
            <person name="Vesth T.C."/>
            <person name="Visser J."/>
            <person name="Yu J.-H."/>
            <person name="Zhou M."/>
            <person name="Andersen M.R."/>
            <person name="Archer D.B."/>
            <person name="Baker S.E."/>
            <person name="Benoit I."/>
            <person name="Brakhage A.A."/>
            <person name="Braus G.H."/>
            <person name="Fischer R."/>
            <person name="Frisvad J.C."/>
            <person name="Goldman G.H."/>
            <person name="Houbraken J."/>
            <person name="Oakley B."/>
            <person name="Pocsi I."/>
            <person name="Scazzocchio C."/>
            <person name="Seiboth B."/>
            <person name="vanKuyk P.A."/>
            <person name="Wortman J."/>
            <person name="Dyer P.S."/>
            <person name="Grigoriev I.V."/>
        </authorList>
    </citation>
    <scope>NUCLEOTIDE SEQUENCE [LARGE SCALE GENOMIC DNA]</scope>
    <source>
        <strain evidence="7">CBS 583.65</strain>
    </source>
</reference>
<feature type="transmembrane region" description="Helical" evidence="5">
    <location>
        <begin position="19"/>
        <end position="38"/>
    </location>
</feature>
<dbReference type="GO" id="GO:0016020">
    <property type="term" value="C:membrane"/>
    <property type="evidence" value="ECO:0007669"/>
    <property type="project" value="UniProtKB-SubCell"/>
</dbReference>
<accession>A0A1L9PNJ5</accession>
<protein>
    <recommendedName>
        <fullName evidence="8">RTA1 like protein</fullName>
    </recommendedName>
</protein>
<name>A0A1L9PNJ5_ASPVE</name>
<feature type="transmembrane region" description="Helical" evidence="5">
    <location>
        <begin position="237"/>
        <end position="258"/>
    </location>
</feature>
<evidence type="ECO:0000256" key="4">
    <source>
        <dbReference type="ARBA" id="ARBA00023136"/>
    </source>
</evidence>
<keyword evidence="7" id="KW-1185">Reference proteome</keyword>
<dbReference type="Proteomes" id="UP000184073">
    <property type="component" value="Unassembled WGS sequence"/>
</dbReference>
<evidence type="ECO:0000313" key="7">
    <source>
        <dbReference type="Proteomes" id="UP000184073"/>
    </source>
</evidence>
<sequence length="283" mass="31649">MSSADDAATFSFYHYDPSLAGAVIFAVLFAITTIWHTIQLCRTRTWFFIPFTIGGAFEVIGYIGRGLSSRESPNWTLGPYLIQTLFLLLAPALLAASIYMLLGRIILVLQAESHAILGKKWLTKIFVTGDILSFLLQGAGGGIQASGTLSGMKNGERIIVGGLFVQIFFFGFFMVTAGAFDRKLKKYPIPRCRDPAIPWRKQLNILYLTSLLILIRSVFRLVEYLQGNNGYLLHHEIYLYVLDAVLIFAAMAIFNFYYPSDFAHPVNAGMDYELHGATDKYVV</sequence>
<gene>
    <name evidence="6" type="ORF">ASPVEDRAFT_84536</name>
</gene>
<organism evidence="6 7">
    <name type="scientific">Aspergillus versicolor CBS 583.65</name>
    <dbReference type="NCBI Taxonomy" id="1036611"/>
    <lineage>
        <taxon>Eukaryota</taxon>
        <taxon>Fungi</taxon>
        <taxon>Dikarya</taxon>
        <taxon>Ascomycota</taxon>
        <taxon>Pezizomycotina</taxon>
        <taxon>Eurotiomycetes</taxon>
        <taxon>Eurotiomycetidae</taxon>
        <taxon>Eurotiales</taxon>
        <taxon>Aspergillaceae</taxon>
        <taxon>Aspergillus</taxon>
        <taxon>Aspergillus subgen. Nidulantes</taxon>
    </lineage>
</organism>
<evidence type="ECO:0000313" key="6">
    <source>
        <dbReference type="EMBL" id="OJJ03073.1"/>
    </source>
</evidence>
<dbReference type="RefSeq" id="XP_040668835.1">
    <property type="nucleotide sequence ID" value="XM_040817552.1"/>
</dbReference>
<evidence type="ECO:0000256" key="1">
    <source>
        <dbReference type="ARBA" id="ARBA00004141"/>
    </source>
</evidence>
<dbReference type="STRING" id="1036611.A0A1L9PNJ5"/>
<feature type="transmembrane region" description="Helical" evidence="5">
    <location>
        <begin position="159"/>
        <end position="181"/>
    </location>
</feature>